<feature type="region of interest" description="Disordered" evidence="1">
    <location>
        <begin position="186"/>
        <end position="209"/>
    </location>
</feature>
<feature type="region of interest" description="Disordered" evidence="1">
    <location>
        <begin position="132"/>
        <end position="159"/>
    </location>
</feature>
<organism evidence="2 3">
    <name type="scientific">Marchantia polymorpha subsp. ruderalis</name>
    <dbReference type="NCBI Taxonomy" id="1480154"/>
    <lineage>
        <taxon>Eukaryota</taxon>
        <taxon>Viridiplantae</taxon>
        <taxon>Streptophyta</taxon>
        <taxon>Embryophyta</taxon>
        <taxon>Marchantiophyta</taxon>
        <taxon>Marchantiopsida</taxon>
        <taxon>Marchantiidae</taxon>
        <taxon>Marchantiales</taxon>
        <taxon>Marchantiaceae</taxon>
        <taxon>Marchantia</taxon>
    </lineage>
</organism>
<feature type="compositionally biased region" description="Basic and acidic residues" evidence="1">
    <location>
        <begin position="145"/>
        <end position="154"/>
    </location>
</feature>
<comment type="caution">
    <text evidence="2">The sequence shown here is derived from an EMBL/GenBank/DDBJ whole genome shotgun (WGS) entry which is preliminary data.</text>
</comment>
<reference evidence="2" key="1">
    <citation type="submission" date="2016-03" db="EMBL/GenBank/DDBJ databases">
        <title>Mechanisms controlling the formation of the plant cell surface in tip-growing cells are functionally conserved among land plants.</title>
        <authorList>
            <person name="Honkanen S."/>
            <person name="Jones V.A."/>
            <person name="Morieri G."/>
            <person name="Champion C."/>
            <person name="Hetherington A.J."/>
            <person name="Kelly S."/>
            <person name="Saint-Marcoux D."/>
            <person name="Proust H."/>
            <person name="Prescott H."/>
            <person name="Dolan L."/>
        </authorList>
    </citation>
    <scope>NUCLEOTIDE SEQUENCE [LARGE SCALE GENOMIC DNA]</scope>
    <source>
        <tissue evidence="2">Whole gametophyte</tissue>
    </source>
</reference>
<proteinExistence type="predicted"/>
<gene>
    <name evidence="2" type="ORF">AXG93_3789s1070</name>
</gene>
<dbReference type="EMBL" id="LVLJ01001111">
    <property type="protein sequence ID" value="OAE31367.1"/>
    <property type="molecule type" value="Genomic_DNA"/>
</dbReference>
<evidence type="ECO:0000256" key="1">
    <source>
        <dbReference type="SAM" id="MobiDB-lite"/>
    </source>
</evidence>
<keyword evidence="3" id="KW-1185">Reference proteome</keyword>
<dbReference type="AlphaFoldDB" id="A0A176WE19"/>
<sequence length="209" mass="23772">MWWGAKGHMRKITSDWLPLLMVGLCLSNSYIRRLKNHIIRPLASKRSMTAIREAFQQNVRSINLATVANDFTQEKLDTLRTTEREASDSGHLSKHELPWAAIPFADIGSNNHCDRGDSDPSECEFPIHQQSATSATIQNELYPGESREEQETGRRKPLHCTDCMPNDPFETSGEGRAKYCKLKTKVPGTTQLQSPRTKDWRRSCDLDEV</sequence>
<accession>A0A176WE19</accession>
<name>A0A176WE19_MARPO</name>
<evidence type="ECO:0000313" key="3">
    <source>
        <dbReference type="Proteomes" id="UP000077202"/>
    </source>
</evidence>
<dbReference type="Proteomes" id="UP000077202">
    <property type="component" value="Unassembled WGS sequence"/>
</dbReference>
<evidence type="ECO:0000313" key="2">
    <source>
        <dbReference type="EMBL" id="OAE31367.1"/>
    </source>
</evidence>
<feature type="compositionally biased region" description="Basic and acidic residues" evidence="1">
    <location>
        <begin position="196"/>
        <end position="209"/>
    </location>
</feature>
<protein>
    <submittedName>
        <fullName evidence="2">Uncharacterized protein</fullName>
    </submittedName>
</protein>